<sequence length="499" mass="53393">MFRKQKFLPVLACLFLILLLRKYRTTDADSEMVTKYTAPVVIIGSGLAGLATASQLVLKHKIPIVLLDKASSLGGNSIKASSGINGAFTSTQKTLGVDDSVADFYQDTVNSAKKAGVTTLMHKLSKDSSSAISWLQQEFGLKLDLLAQLGGHSAPRTHRSSGKLPPGFEIIQALSKSLKALSESNPELVKIHLNSKVFDVEIVDNQVQSVDYYDQDGVAKQIKTKGVVFCSGGFGFSQELLEKYAPQLNGLPTTNGAQTTGDGQKLIEKLGGKLIDMSEVQVHPTGFVDPSDPKSNWKFLAAEALRGLGGILLNPLTGKRFVNELSTRDVVTDAIQSKCSQEDNKALLIMSEALYSDYKSNMDFYIFKKLVKKTTVAELAESLPISSQDLASELQIFSSSSPDTFSRVSKINGFGANVDGSTAIYVGEITPVVHFTMGGAKIDENAQILNENNEPVANGLYAAGEVSGGVHGANRLGGSSLLECVVFGRTAADSIVSKL</sequence>
<proteinExistence type="inferred from homology"/>
<dbReference type="EMBL" id="LT598452">
    <property type="protein sequence ID" value="SCV02050.1"/>
    <property type="molecule type" value="Genomic_DNA"/>
</dbReference>
<protein>
    <recommendedName>
        <fullName evidence="6">Fumarate reductase</fullName>
        <ecNumber evidence="6">1.3.1.6</ecNumber>
    </recommendedName>
</protein>
<evidence type="ECO:0000256" key="1">
    <source>
        <dbReference type="ARBA" id="ARBA00008040"/>
    </source>
</evidence>
<dbReference type="Proteomes" id="UP000189911">
    <property type="component" value="Chromosome F"/>
</dbReference>
<gene>
    <name evidence="8" type="ORF">LANO_0F14840G</name>
</gene>
<dbReference type="Gene3D" id="3.50.50.60">
    <property type="entry name" value="FAD/NAD(P)-binding domain"/>
    <property type="match status" value="1"/>
</dbReference>
<dbReference type="Gene3D" id="3.90.700.10">
    <property type="entry name" value="Succinate dehydrogenase/fumarate reductase flavoprotein, catalytic domain"/>
    <property type="match status" value="1"/>
</dbReference>
<evidence type="ECO:0000313" key="9">
    <source>
        <dbReference type="Proteomes" id="UP000189911"/>
    </source>
</evidence>
<keyword evidence="2 6" id="KW-0285">Flavoprotein</keyword>
<keyword evidence="6" id="KW-0732">Signal</keyword>
<dbReference type="FunFam" id="3.90.700.10:FF:000007">
    <property type="entry name" value="NADH-dependent fumarate reductase"/>
    <property type="match status" value="1"/>
</dbReference>
<dbReference type="PANTHER" id="PTHR43400">
    <property type="entry name" value="FUMARATE REDUCTASE"/>
    <property type="match status" value="1"/>
</dbReference>
<comment type="catalytic activity">
    <reaction evidence="5 6">
        <text>succinate + NAD(+) = fumarate + NADH + H(+)</text>
        <dbReference type="Rhea" id="RHEA:18281"/>
        <dbReference type="ChEBI" id="CHEBI:15378"/>
        <dbReference type="ChEBI" id="CHEBI:29806"/>
        <dbReference type="ChEBI" id="CHEBI:30031"/>
        <dbReference type="ChEBI" id="CHEBI:57540"/>
        <dbReference type="ChEBI" id="CHEBI:57945"/>
        <dbReference type="EC" id="1.3.1.6"/>
    </reaction>
</comment>
<dbReference type="SUPFAM" id="SSF51905">
    <property type="entry name" value="FAD/NAD(P)-binding domain"/>
    <property type="match status" value="1"/>
</dbReference>
<dbReference type="SUPFAM" id="SSF56425">
    <property type="entry name" value="Succinate dehydrogenase/fumarate reductase flavoprotein, catalytic domain"/>
    <property type="match status" value="1"/>
</dbReference>
<feature type="signal peptide" evidence="6">
    <location>
        <begin position="1"/>
        <end position="28"/>
    </location>
</feature>
<organism evidence="8 9">
    <name type="scientific">Lachancea nothofagi CBS 11611</name>
    <dbReference type="NCBI Taxonomy" id="1266666"/>
    <lineage>
        <taxon>Eukaryota</taxon>
        <taxon>Fungi</taxon>
        <taxon>Dikarya</taxon>
        <taxon>Ascomycota</taxon>
        <taxon>Saccharomycotina</taxon>
        <taxon>Saccharomycetes</taxon>
        <taxon>Saccharomycetales</taxon>
        <taxon>Saccharomycetaceae</taxon>
        <taxon>Lachancea</taxon>
    </lineage>
</organism>
<evidence type="ECO:0000256" key="6">
    <source>
        <dbReference type="RuleBase" id="RU366062"/>
    </source>
</evidence>
<evidence type="ECO:0000256" key="3">
    <source>
        <dbReference type="ARBA" id="ARBA00022827"/>
    </source>
</evidence>
<accession>A0A1G4KCJ0</accession>
<reference evidence="9" key="1">
    <citation type="submission" date="2016-03" db="EMBL/GenBank/DDBJ databases">
        <authorList>
            <person name="Devillers Hugo."/>
        </authorList>
    </citation>
    <scope>NUCLEOTIDE SEQUENCE [LARGE SCALE GENOMIC DNA]</scope>
</reference>
<evidence type="ECO:0000313" key="8">
    <source>
        <dbReference type="EMBL" id="SCV02050.1"/>
    </source>
</evidence>
<evidence type="ECO:0000256" key="5">
    <source>
        <dbReference type="ARBA" id="ARBA00050832"/>
    </source>
</evidence>
<comment type="function">
    <text evidence="6">Irreversibly catalyzes the reduction of fumarate to succinate.</text>
</comment>
<dbReference type="InterPro" id="IPR003953">
    <property type="entry name" value="FAD-dep_OxRdtase_2_FAD-bd"/>
</dbReference>
<dbReference type="Pfam" id="PF00890">
    <property type="entry name" value="FAD_binding_2"/>
    <property type="match status" value="1"/>
</dbReference>
<feature type="domain" description="FAD-dependent oxidoreductase 2 FAD-binding" evidence="7">
    <location>
        <begin position="40"/>
        <end position="481"/>
    </location>
</feature>
<keyword evidence="4 6" id="KW-0560">Oxidoreductase</keyword>
<keyword evidence="9" id="KW-1185">Reference proteome</keyword>
<dbReference type="NCBIfam" id="TIGR01813">
    <property type="entry name" value="flavo_cyto_c"/>
    <property type="match status" value="1"/>
</dbReference>
<feature type="chain" id="PRO_5022248922" description="Fumarate reductase" evidence="6">
    <location>
        <begin position="29"/>
        <end position="499"/>
    </location>
</feature>
<evidence type="ECO:0000259" key="7">
    <source>
        <dbReference type="Pfam" id="PF00890"/>
    </source>
</evidence>
<dbReference type="AlphaFoldDB" id="A0A1G4KCJ0"/>
<dbReference type="InterPro" id="IPR027477">
    <property type="entry name" value="Succ_DH/fumarate_Rdtase_cat_sf"/>
</dbReference>
<comment type="cofactor">
    <cofactor evidence="6">
        <name>FAD</name>
        <dbReference type="ChEBI" id="CHEBI:57692"/>
    </cofactor>
    <text evidence="6">Binds 1 FAD per monomer.</text>
</comment>
<dbReference type="EC" id="1.3.1.6" evidence="6"/>
<dbReference type="InterPro" id="IPR050315">
    <property type="entry name" value="FAD-oxidoreductase_2"/>
</dbReference>
<dbReference type="InterPro" id="IPR036188">
    <property type="entry name" value="FAD/NAD-bd_sf"/>
</dbReference>
<dbReference type="InterPro" id="IPR010960">
    <property type="entry name" value="Flavocytochrome_c"/>
</dbReference>
<comment type="similarity">
    <text evidence="1 6">Belongs to the FAD-dependent oxidoreductase 2 family. FRD/SDH subfamily.</text>
</comment>
<dbReference type="PANTHER" id="PTHR43400:SF7">
    <property type="entry name" value="FAD-DEPENDENT OXIDOREDUCTASE 2 FAD BINDING DOMAIN-CONTAINING PROTEIN"/>
    <property type="match status" value="1"/>
</dbReference>
<keyword evidence="3 6" id="KW-0274">FAD</keyword>
<dbReference type="OrthoDB" id="10254877at2759"/>
<evidence type="ECO:0000256" key="2">
    <source>
        <dbReference type="ARBA" id="ARBA00022630"/>
    </source>
</evidence>
<evidence type="ECO:0000256" key="4">
    <source>
        <dbReference type="ARBA" id="ARBA00023002"/>
    </source>
</evidence>
<dbReference type="GO" id="GO:0010181">
    <property type="term" value="F:FMN binding"/>
    <property type="evidence" value="ECO:0007669"/>
    <property type="project" value="InterPro"/>
</dbReference>
<name>A0A1G4KCJ0_9SACH</name>
<dbReference type="GO" id="GO:0016156">
    <property type="term" value="F:fumarate reductase (NADH) activity"/>
    <property type="evidence" value="ECO:0007669"/>
    <property type="project" value="UniProtKB-EC"/>
</dbReference>